<sequence>MLRPACRVDYIVSVGISKTCPKARSVCLSRRAPALPVLLSAGTLPSPVSRYVRPFPLLPSGPAGAPDNGSPCSRTFSGIPAFLEMMAGPER</sequence>
<name>A0A9Q1IMI0_SYNKA</name>
<dbReference type="Proteomes" id="UP001152622">
    <property type="component" value="Chromosome 12"/>
</dbReference>
<dbReference type="EMBL" id="JAINUF010000012">
    <property type="protein sequence ID" value="KAJ8346122.1"/>
    <property type="molecule type" value="Genomic_DNA"/>
</dbReference>
<comment type="caution">
    <text evidence="1">The sequence shown here is derived from an EMBL/GenBank/DDBJ whole genome shotgun (WGS) entry which is preliminary data.</text>
</comment>
<reference evidence="1" key="1">
    <citation type="journal article" date="2023" name="Science">
        <title>Genome structures resolve the early diversification of teleost fishes.</title>
        <authorList>
            <person name="Parey E."/>
            <person name="Louis A."/>
            <person name="Montfort J."/>
            <person name="Bouchez O."/>
            <person name="Roques C."/>
            <person name="Iampietro C."/>
            <person name="Lluch J."/>
            <person name="Castinel A."/>
            <person name="Donnadieu C."/>
            <person name="Desvignes T."/>
            <person name="Floi Bucao C."/>
            <person name="Jouanno E."/>
            <person name="Wen M."/>
            <person name="Mejri S."/>
            <person name="Dirks R."/>
            <person name="Jansen H."/>
            <person name="Henkel C."/>
            <person name="Chen W.J."/>
            <person name="Zahm M."/>
            <person name="Cabau C."/>
            <person name="Klopp C."/>
            <person name="Thompson A.W."/>
            <person name="Robinson-Rechavi M."/>
            <person name="Braasch I."/>
            <person name="Lecointre G."/>
            <person name="Bobe J."/>
            <person name="Postlethwait J.H."/>
            <person name="Berthelot C."/>
            <person name="Roest Crollius H."/>
            <person name="Guiguen Y."/>
        </authorList>
    </citation>
    <scope>NUCLEOTIDE SEQUENCE</scope>
    <source>
        <strain evidence="1">WJC10195</strain>
    </source>
</reference>
<protein>
    <submittedName>
        <fullName evidence="1">Uncharacterized protein</fullName>
    </submittedName>
</protein>
<accession>A0A9Q1IMI0</accession>
<organism evidence="1 2">
    <name type="scientific">Synaphobranchus kaupii</name>
    <name type="common">Kaup's arrowtooth eel</name>
    <dbReference type="NCBI Taxonomy" id="118154"/>
    <lineage>
        <taxon>Eukaryota</taxon>
        <taxon>Metazoa</taxon>
        <taxon>Chordata</taxon>
        <taxon>Craniata</taxon>
        <taxon>Vertebrata</taxon>
        <taxon>Euteleostomi</taxon>
        <taxon>Actinopterygii</taxon>
        <taxon>Neopterygii</taxon>
        <taxon>Teleostei</taxon>
        <taxon>Anguilliformes</taxon>
        <taxon>Synaphobranchidae</taxon>
        <taxon>Synaphobranchus</taxon>
    </lineage>
</organism>
<evidence type="ECO:0000313" key="2">
    <source>
        <dbReference type="Proteomes" id="UP001152622"/>
    </source>
</evidence>
<keyword evidence="2" id="KW-1185">Reference proteome</keyword>
<dbReference type="AlphaFoldDB" id="A0A9Q1IMI0"/>
<evidence type="ECO:0000313" key="1">
    <source>
        <dbReference type="EMBL" id="KAJ8346122.1"/>
    </source>
</evidence>
<gene>
    <name evidence="1" type="ORF">SKAU_G00303150</name>
</gene>
<proteinExistence type="predicted"/>